<feature type="transmembrane region" description="Helical" evidence="1">
    <location>
        <begin position="84"/>
        <end position="104"/>
    </location>
</feature>
<organism evidence="3 4">
    <name type="scientific">Chishuiella changwenlii</name>
    <dbReference type="NCBI Taxonomy" id="1434701"/>
    <lineage>
        <taxon>Bacteria</taxon>
        <taxon>Pseudomonadati</taxon>
        <taxon>Bacteroidota</taxon>
        <taxon>Flavobacteriia</taxon>
        <taxon>Flavobacteriales</taxon>
        <taxon>Weeksellaceae</taxon>
        <taxon>Chishuiella</taxon>
    </lineage>
</organism>
<dbReference type="RefSeq" id="WP_072929589.1">
    <property type="nucleotide sequence ID" value="NZ_BMFL01000010.1"/>
</dbReference>
<dbReference type="STRING" id="1434701.SAMN05443634_102205"/>
<evidence type="ECO:0000313" key="4">
    <source>
        <dbReference type="Proteomes" id="UP000184120"/>
    </source>
</evidence>
<keyword evidence="1" id="KW-1133">Transmembrane helix</keyword>
<dbReference type="InterPro" id="IPR026414">
    <property type="entry name" value="ExosoTase_F-assoc_memb"/>
</dbReference>
<evidence type="ECO:0000313" key="5">
    <source>
        <dbReference type="Proteomes" id="UP000650994"/>
    </source>
</evidence>
<accession>A0A1M6U4I3</accession>
<reference evidence="2" key="1">
    <citation type="journal article" date="2014" name="Int. J. Syst. Evol. Microbiol.">
        <title>Complete genome of a new Firmicutes species belonging to the dominant human colonic microbiota ('Ruminococcus bicirculans') reveals two chromosomes and a selective capacity to utilize plant glucans.</title>
        <authorList>
            <consortium name="NISC Comparative Sequencing Program"/>
            <person name="Wegmann U."/>
            <person name="Louis P."/>
            <person name="Goesmann A."/>
            <person name="Henrissat B."/>
            <person name="Duncan S.H."/>
            <person name="Flint H.J."/>
        </authorList>
    </citation>
    <scope>NUCLEOTIDE SEQUENCE</scope>
    <source>
        <strain evidence="2">CGMCC 1.12707</strain>
    </source>
</reference>
<keyword evidence="1" id="KW-0472">Membrane</keyword>
<proteinExistence type="predicted"/>
<dbReference type="Proteomes" id="UP000184120">
    <property type="component" value="Unassembled WGS sequence"/>
</dbReference>
<dbReference type="OrthoDB" id="982493at2"/>
<feature type="transmembrane region" description="Helical" evidence="1">
    <location>
        <begin position="59"/>
        <end position="77"/>
    </location>
</feature>
<dbReference type="EMBL" id="FRBH01000002">
    <property type="protein sequence ID" value="SHK64064.1"/>
    <property type="molecule type" value="Genomic_DNA"/>
</dbReference>
<keyword evidence="1" id="KW-0812">Transmembrane</keyword>
<keyword evidence="5" id="KW-1185">Reference proteome</keyword>
<evidence type="ECO:0000256" key="1">
    <source>
        <dbReference type="SAM" id="Phobius"/>
    </source>
</evidence>
<evidence type="ECO:0000313" key="2">
    <source>
        <dbReference type="EMBL" id="GGE99998.1"/>
    </source>
</evidence>
<dbReference type="EMBL" id="BMFL01000010">
    <property type="protein sequence ID" value="GGE99998.1"/>
    <property type="molecule type" value="Genomic_DNA"/>
</dbReference>
<reference evidence="2" key="5">
    <citation type="submission" date="2024-05" db="EMBL/GenBank/DDBJ databases">
        <authorList>
            <person name="Sun Q."/>
            <person name="Zhou Y."/>
        </authorList>
    </citation>
    <scope>NUCLEOTIDE SEQUENCE</scope>
    <source>
        <strain evidence="2">CGMCC 1.12707</strain>
    </source>
</reference>
<feature type="transmembrane region" description="Helical" evidence="1">
    <location>
        <begin position="116"/>
        <end position="137"/>
    </location>
</feature>
<dbReference type="Proteomes" id="UP000650994">
    <property type="component" value="Unassembled WGS sequence"/>
</dbReference>
<reference evidence="5" key="4">
    <citation type="journal article" date="2019" name="Int. J. Syst. Evol. Microbiol.">
        <title>The Global Catalogue of Microorganisms (GCM) 10K type strain sequencing project: providing services to taxonomists for standard genome sequencing and annotation.</title>
        <authorList>
            <consortium name="The Broad Institute Genomics Platform"/>
            <consortium name="The Broad Institute Genome Sequencing Center for Infectious Disease"/>
            <person name="Wu L."/>
            <person name="Ma J."/>
        </authorList>
    </citation>
    <scope>NUCLEOTIDE SEQUENCE [LARGE SCALE GENOMIC DNA]</scope>
    <source>
        <strain evidence="5">CGMCC 1.12707</strain>
    </source>
</reference>
<evidence type="ECO:0000313" key="3">
    <source>
        <dbReference type="EMBL" id="SHK64064.1"/>
    </source>
</evidence>
<reference evidence="4" key="2">
    <citation type="submission" date="2016-11" db="EMBL/GenBank/DDBJ databases">
        <authorList>
            <person name="Varghese N."/>
            <person name="Submissions S."/>
        </authorList>
    </citation>
    <scope>NUCLEOTIDE SEQUENCE [LARGE SCALE GENOMIC DNA]</scope>
    <source>
        <strain evidence="4">DSM 27989</strain>
    </source>
</reference>
<dbReference type="AlphaFoldDB" id="A0A1M6U4I3"/>
<sequence length="148" mass="17873">MPNKYIRYTIAFLLILGLVLVRRFEDSLFYDPLINYFHTVGHFIFPEIDMAKFNASTTLRFAINALLTVLIIWFIFWNRSYVRFSILVLIISFIILLPLYNYLISTKFSSGEMIFFYVRRFLIQPIFVLILIPCFYYQEIQHKKRDEN</sequence>
<reference evidence="3" key="3">
    <citation type="submission" date="2016-11" db="EMBL/GenBank/DDBJ databases">
        <authorList>
            <person name="Jaros S."/>
            <person name="Januszkiewicz K."/>
            <person name="Wedrychowicz H."/>
        </authorList>
    </citation>
    <scope>NUCLEOTIDE SEQUENCE [LARGE SCALE GENOMIC DNA]</scope>
    <source>
        <strain evidence="3">DSM 27989</strain>
    </source>
</reference>
<protein>
    <submittedName>
        <fullName evidence="2">Exosortase F system-associated protein</fullName>
    </submittedName>
    <submittedName>
        <fullName evidence="3">Exosortase F-associated protein</fullName>
    </submittedName>
</protein>
<name>A0A1M6U4I3_9FLAO</name>
<dbReference type="NCBIfam" id="TIGR04127">
    <property type="entry name" value="flavo_near_exo"/>
    <property type="match status" value="1"/>
</dbReference>
<gene>
    <name evidence="2" type="ORF">GCM10010984_16990</name>
    <name evidence="3" type="ORF">SAMN05443634_102205</name>
</gene>